<dbReference type="EMBL" id="WQMS01000006">
    <property type="protein sequence ID" value="MVO77464.1"/>
    <property type="molecule type" value="Genomic_DNA"/>
</dbReference>
<proteinExistence type="predicted"/>
<keyword evidence="2" id="KW-1185">Reference proteome</keyword>
<dbReference type="AlphaFoldDB" id="A0A6I4IZE1"/>
<dbReference type="Pfam" id="PF06718">
    <property type="entry name" value="DUF1203"/>
    <property type="match status" value="1"/>
</dbReference>
<dbReference type="Proteomes" id="UP000441389">
    <property type="component" value="Unassembled WGS sequence"/>
</dbReference>
<accession>A0A6I4IZE1</accession>
<evidence type="ECO:0000313" key="1">
    <source>
        <dbReference type="EMBL" id="MVO77464.1"/>
    </source>
</evidence>
<name>A0A6I4IZE1_9SPHN</name>
<organism evidence="1 2">
    <name type="scientific">Sphingomonas horti</name>
    <dbReference type="NCBI Taxonomy" id="2682842"/>
    <lineage>
        <taxon>Bacteria</taxon>
        <taxon>Pseudomonadati</taxon>
        <taxon>Pseudomonadota</taxon>
        <taxon>Alphaproteobacteria</taxon>
        <taxon>Sphingomonadales</taxon>
        <taxon>Sphingomonadaceae</taxon>
        <taxon>Sphingomonas</taxon>
    </lineage>
</organism>
<sequence length="155" mass="16777">MAYRIEGLDPAPYVPLFALTDAELEERQARQVTADGRPAFPCRATLEDAGAGERLILVNHVSHDVAGPFRSSFAIYVRESAERPAVFRDTLPPVFATRTLTLRAIDGDGMLVDAVLVPGADADAAIRRLFGNPHIAQIHAHYAAPGCFAAKIVRD</sequence>
<evidence type="ECO:0000313" key="2">
    <source>
        <dbReference type="Proteomes" id="UP000441389"/>
    </source>
</evidence>
<protein>
    <submittedName>
        <fullName evidence="1">DUF1203 domain-containing protein</fullName>
    </submittedName>
</protein>
<reference evidence="1 2" key="1">
    <citation type="submission" date="2019-12" db="EMBL/GenBank/DDBJ databases">
        <authorList>
            <person name="Huq M.A."/>
        </authorList>
    </citation>
    <scope>NUCLEOTIDE SEQUENCE [LARGE SCALE GENOMIC DNA]</scope>
    <source>
        <strain evidence="1 2">MAH-20</strain>
    </source>
</reference>
<gene>
    <name evidence="1" type="ORF">GON01_05855</name>
</gene>
<comment type="caution">
    <text evidence="1">The sequence shown here is derived from an EMBL/GenBank/DDBJ whole genome shotgun (WGS) entry which is preliminary data.</text>
</comment>
<dbReference type="InterPro" id="IPR009593">
    <property type="entry name" value="DUF1203"/>
</dbReference>